<feature type="domain" description="Arginosuccinate synthase C-terminal" evidence="12">
    <location>
        <begin position="172"/>
        <end position="390"/>
    </location>
</feature>
<dbReference type="UniPathway" id="UPA00068">
    <property type="reaction ID" value="UER00113"/>
</dbReference>
<feature type="binding site" evidence="10">
    <location>
        <position position="122"/>
    </location>
    <ligand>
        <name>L-aspartate</name>
        <dbReference type="ChEBI" id="CHEBI:29991"/>
    </ligand>
</feature>
<evidence type="ECO:0000256" key="2">
    <source>
        <dbReference type="ARBA" id="ARBA00011881"/>
    </source>
</evidence>
<dbReference type="FunFam" id="1.20.5.470:FF:000002">
    <property type="entry name" value="Argininosuccinate synthase"/>
    <property type="match status" value="1"/>
</dbReference>
<comment type="pathway">
    <text evidence="1 10">Amino-acid biosynthesis; L-arginine biosynthesis; L-arginine from L-ornithine and carbamoyl phosphate: step 2/3.</text>
</comment>
<keyword evidence="5 10" id="KW-0055">Arginine biosynthesis</keyword>
<name>A0A5S5AI28_9FIRM</name>
<dbReference type="AlphaFoldDB" id="A0A5S5AI28"/>
<dbReference type="PANTHER" id="PTHR11587">
    <property type="entry name" value="ARGININOSUCCINATE SYNTHASE"/>
    <property type="match status" value="1"/>
</dbReference>
<dbReference type="InterPro" id="IPR023434">
    <property type="entry name" value="Arginosuc_synth_type_1_subfam"/>
</dbReference>
<dbReference type="InterPro" id="IPR001518">
    <property type="entry name" value="Arginosuc_synth"/>
</dbReference>
<feature type="binding site" evidence="10">
    <location>
        <position position="125"/>
    </location>
    <ligand>
        <name>L-citrulline</name>
        <dbReference type="ChEBI" id="CHEBI:57743"/>
    </ligand>
</feature>
<evidence type="ECO:0000259" key="11">
    <source>
        <dbReference type="Pfam" id="PF00764"/>
    </source>
</evidence>
<keyword evidence="6 10" id="KW-0436">Ligase</keyword>
<dbReference type="SUPFAM" id="SSF69864">
    <property type="entry name" value="Argininosuccinate synthetase, C-terminal domain"/>
    <property type="match status" value="1"/>
</dbReference>
<feature type="binding site" evidence="10">
    <location>
        <position position="173"/>
    </location>
    <ligand>
        <name>L-citrulline</name>
        <dbReference type="ChEBI" id="CHEBI:57743"/>
    </ligand>
</feature>
<dbReference type="GO" id="GO:0000050">
    <property type="term" value="P:urea cycle"/>
    <property type="evidence" value="ECO:0007669"/>
    <property type="project" value="TreeGrafter"/>
</dbReference>
<dbReference type="InterPro" id="IPR024074">
    <property type="entry name" value="AS_cat/multimer_dom_body"/>
</dbReference>
<dbReference type="Pfam" id="PF20979">
    <property type="entry name" value="Arginosuc_syn_C"/>
    <property type="match status" value="1"/>
</dbReference>
<comment type="caution">
    <text evidence="10">Lacks conserved residue(s) required for the propagation of feature annotation.</text>
</comment>
<evidence type="ECO:0000256" key="6">
    <source>
        <dbReference type="ARBA" id="ARBA00022598"/>
    </source>
</evidence>
<dbReference type="InterPro" id="IPR014729">
    <property type="entry name" value="Rossmann-like_a/b/a_fold"/>
</dbReference>
<feature type="binding site" evidence="10">
    <location>
        <position position="182"/>
    </location>
    <ligand>
        <name>L-citrulline</name>
        <dbReference type="ChEBI" id="CHEBI:57743"/>
    </ligand>
</feature>
<feature type="binding site" evidence="10">
    <location>
        <position position="117"/>
    </location>
    <ligand>
        <name>L-aspartate</name>
        <dbReference type="ChEBI" id="CHEBI:29991"/>
    </ligand>
</feature>
<evidence type="ECO:0000256" key="1">
    <source>
        <dbReference type="ARBA" id="ARBA00004967"/>
    </source>
</evidence>
<dbReference type="CDD" id="cd01999">
    <property type="entry name" value="ASS"/>
    <property type="match status" value="1"/>
</dbReference>
<reference evidence="13 14" key="1">
    <citation type="submission" date="2019-07" db="EMBL/GenBank/DDBJ databases">
        <title>Genomic Encyclopedia of Type Strains, Phase I: the one thousand microbial genomes (KMG-I) project.</title>
        <authorList>
            <person name="Kyrpides N."/>
        </authorList>
    </citation>
    <scope>NUCLEOTIDE SEQUENCE [LARGE SCALE GENOMIC DNA]</scope>
    <source>
        <strain evidence="13 14">DSM 16647</strain>
    </source>
</reference>
<dbReference type="RefSeq" id="WP_148867763.1">
    <property type="nucleotide sequence ID" value="NZ_VNHO01000027.1"/>
</dbReference>
<proteinExistence type="inferred from homology"/>
<dbReference type="GO" id="GO:0005737">
    <property type="term" value="C:cytoplasm"/>
    <property type="evidence" value="ECO:0007669"/>
    <property type="project" value="UniProtKB-SubCell"/>
</dbReference>
<dbReference type="Proteomes" id="UP000322294">
    <property type="component" value="Unassembled WGS sequence"/>
</dbReference>
<evidence type="ECO:0000313" key="14">
    <source>
        <dbReference type="Proteomes" id="UP000322294"/>
    </source>
</evidence>
<comment type="catalytic activity">
    <reaction evidence="10">
        <text>L-citrulline + L-aspartate + ATP = 2-(N(omega)-L-arginino)succinate + AMP + diphosphate + H(+)</text>
        <dbReference type="Rhea" id="RHEA:10932"/>
        <dbReference type="ChEBI" id="CHEBI:15378"/>
        <dbReference type="ChEBI" id="CHEBI:29991"/>
        <dbReference type="ChEBI" id="CHEBI:30616"/>
        <dbReference type="ChEBI" id="CHEBI:33019"/>
        <dbReference type="ChEBI" id="CHEBI:57472"/>
        <dbReference type="ChEBI" id="CHEBI:57743"/>
        <dbReference type="ChEBI" id="CHEBI:456215"/>
        <dbReference type="EC" id="6.3.4.5"/>
    </reaction>
</comment>
<accession>A0A5S5AI28</accession>
<evidence type="ECO:0000256" key="5">
    <source>
        <dbReference type="ARBA" id="ARBA00022571"/>
    </source>
</evidence>
<dbReference type="InterPro" id="IPR018223">
    <property type="entry name" value="Arginosuc_synth_CS"/>
</dbReference>
<feature type="binding site" evidence="10">
    <location>
        <position position="121"/>
    </location>
    <ligand>
        <name>L-aspartate</name>
        <dbReference type="ChEBI" id="CHEBI:29991"/>
    </ligand>
</feature>
<evidence type="ECO:0000256" key="4">
    <source>
        <dbReference type="ARBA" id="ARBA00022490"/>
    </source>
</evidence>
<feature type="domain" description="Arginosuccinate synthase-like N-terminal" evidence="11">
    <location>
        <begin position="3"/>
        <end position="163"/>
    </location>
</feature>
<dbReference type="EMBL" id="VNHO01000027">
    <property type="protein sequence ID" value="TYP50343.1"/>
    <property type="molecule type" value="Genomic_DNA"/>
</dbReference>
<comment type="subcellular location">
    <subcellularLocation>
        <location evidence="10">Cytoplasm</location>
    </subcellularLocation>
</comment>
<dbReference type="Pfam" id="PF00764">
    <property type="entry name" value="Arginosuc_synth"/>
    <property type="match status" value="1"/>
</dbReference>
<gene>
    <name evidence="10" type="primary">argG</name>
    <name evidence="13" type="ORF">LZ11_02072</name>
</gene>
<comment type="subunit">
    <text evidence="2 10">Homotetramer.</text>
</comment>
<keyword evidence="8 10" id="KW-0547">Nucleotide-binding</keyword>
<dbReference type="Gene3D" id="3.90.1260.10">
    <property type="entry name" value="Argininosuccinate synthetase, chain A, domain 2"/>
    <property type="match status" value="1"/>
</dbReference>
<evidence type="ECO:0000256" key="7">
    <source>
        <dbReference type="ARBA" id="ARBA00022605"/>
    </source>
</evidence>
<evidence type="ECO:0000259" key="12">
    <source>
        <dbReference type="Pfam" id="PF20979"/>
    </source>
</evidence>
<dbReference type="GO" id="GO:0000053">
    <property type="term" value="P:argininosuccinate metabolic process"/>
    <property type="evidence" value="ECO:0007669"/>
    <property type="project" value="TreeGrafter"/>
</dbReference>
<dbReference type="OrthoDB" id="9801641at2"/>
<keyword evidence="7 10" id="KW-0028">Amino-acid biosynthesis</keyword>
<evidence type="ECO:0000313" key="13">
    <source>
        <dbReference type="EMBL" id="TYP50343.1"/>
    </source>
</evidence>
<keyword evidence="14" id="KW-1185">Reference proteome</keyword>
<feature type="binding site" evidence="10">
    <location>
        <position position="34"/>
    </location>
    <ligand>
        <name>ATP</name>
        <dbReference type="ChEBI" id="CHEBI:30616"/>
    </ligand>
</feature>
<feature type="binding site" evidence="10">
    <location>
        <position position="115"/>
    </location>
    <ligand>
        <name>ATP</name>
        <dbReference type="ChEBI" id="CHEBI:30616"/>
    </ligand>
</feature>
<dbReference type="PROSITE" id="PS00565">
    <property type="entry name" value="ARGININOSUCCIN_SYN_2"/>
    <property type="match status" value="1"/>
</dbReference>
<dbReference type="FunFam" id="3.40.50.620:FF:000038">
    <property type="entry name" value="Argininosuccinate synthase"/>
    <property type="match status" value="1"/>
</dbReference>
<keyword evidence="4 10" id="KW-0963">Cytoplasm</keyword>
<sequence length="405" mass="44516">MKKVVLAYSGGLDTSVAIKWLKENYNCEVVALCADLGEGKDLKFIKNKAESIGAVKCYVVDAKDEFIKNYAFPALKANALYEGVYPLSAALSRPLISKLLVDVARREGAFAVAHGCTGKGNDQVRFDASVAALGPDLKVIAPVREWPMSREEEIEYAVNNGIPVPVGKENPFSIDQNLWGRSIECGVLEDPWVEPPEEAFEWTVSPEKAPDEPTYVEITFEKGVPVALDGKETTPAELAQELNKIAGRNGFGRIDHVENRLVGIKSREVYECPASLLLINAHRQLEGLTLPGEVLHFKYGVEQKYAELAYNGLWYSPLKEALDAFIDETQKVVSGTVKVKLLKGSAMVVGRKSAHSLYDVKLATYAEGDLFDHKAAVGFITLWGLPTKVYAQVNKKTNLEPEGEL</sequence>
<feature type="binding site" evidence="10">
    <location>
        <position position="270"/>
    </location>
    <ligand>
        <name>L-citrulline</name>
        <dbReference type="ChEBI" id="CHEBI:57743"/>
    </ligand>
</feature>
<dbReference type="NCBIfam" id="NF001770">
    <property type="entry name" value="PRK00509.1"/>
    <property type="match status" value="1"/>
</dbReference>
<dbReference type="PANTHER" id="PTHR11587:SF2">
    <property type="entry name" value="ARGININOSUCCINATE SYNTHASE"/>
    <property type="match status" value="1"/>
</dbReference>
<dbReference type="HAMAP" id="MF_00005">
    <property type="entry name" value="Arg_succ_synth_type1"/>
    <property type="match status" value="1"/>
</dbReference>
<comment type="similarity">
    <text evidence="10">Belongs to the argininosuccinate synthase family. Type 1 subfamily.</text>
</comment>
<feature type="binding site" evidence="10">
    <location>
        <begin position="7"/>
        <end position="15"/>
    </location>
    <ligand>
        <name>ATP</name>
        <dbReference type="ChEBI" id="CHEBI:30616"/>
    </ligand>
</feature>
<dbReference type="GO" id="GO:0004055">
    <property type="term" value="F:argininosuccinate synthase activity"/>
    <property type="evidence" value="ECO:0007669"/>
    <property type="project" value="UniProtKB-UniRule"/>
</dbReference>
<evidence type="ECO:0000256" key="9">
    <source>
        <dbReference type="ARBA" id="ARBA00022840"/>
    </source>
</evidence>
<dbReference type="Gene3D" id="3.40.50.620">
    <property type="entry name" value="HUPs"/>
    <property type="match status" value="1"/>
</dbReference>
<evidence type="ECO:0000256" key="3">
    <source>
        <dbReference type="ARBA" id="ARBA00012286"/>
    </source>
</evidence>
<dbReference type="GO" id="GO:0006526">
    <property type="term" value="P:L-arginine biosynthetic process"/>
    <property type="evidence" value="ECO:0007669"/>
    <property type="project" value="UniProtKB-UniRule"/>
</dbReference>
<comment type="caution">
    <text evidence="13">The sequence shown here is derived from an EMBL/GenBank/DDBJ whole genome shotgun (WGS) entry which is preliminary data.</text>
</comment>
<feature type="binding site" evidence="10">
    <location>
        <position position="258"/>
    </location>
    <ligand>
        <name>L-citrulline</name>
        <dbReference type="ChEBI" id="CHEBI:57743"/>
    </ligand>
</feature>
<feature type="binding site" evidence="10">
    <location>
        <position position="121"/>
    </location>
    <ligand>
        <name>L-citrulline</name>
        <dbReference type="ChEBI" id="CHEBI:57743"/>
    </ligand>
</feature>
<dbReference type="Gene3D" id="1.20.5.470">
    <property type="entry name" value="Single helix bin"/>
    <property type="match status" value="1"/>
</dbReference>
<dbReference type="EC" id="6.3.4.5" evidence="3 10"/>
<dbReference type="InterPro" id="IPR048267">
    <property type="entry name" value="Arginosuc_syn_N"/>
</dbReference>
<dbReference type="SUPFAM" id="SSF52402">
    <property type="entry name" value="Adenine nucleotide alpha hydrolases-like"/>
    <property type="match status" value="1"/>
</dbReference>
<protein>
    <recommendedName>
        <fullName evidence="3 10">Argininosuccinate synthase</fullName>
        <ecNumber evidence="3 10">6.3.4.5</ecNumber>
    </recommendedName>
    <alternativeName>
        <fullName evidence="10">Citrulline--aspartate ligase</fullName>
    </alternativeName>
</protein>
<dbReference type="FunFam" id="3.90.1260.10:FF:000007">
    <property type="entry name" value="Argininosuccinate synthase"/>
    <property type="match status" value="1"/>
</dbReference>
<dbReference type="GO" id="GO:0005524">
    <property type="term" value="F:ATP binding"/>
    <property type="evidence" value="ECO:0007669"/>
    <property type="project" value="UniProtKB-UniRule"/>
</dbReference>
<organism evidence="13 14">
    <name type="scientific">Thermosediminibacter litoriperuensis</name>
    <dbReference type="NCBI Taxonomy" id="291989"/>
    <lineage>
        <taxon>Bacteria</taxon>
        <taxon>Bacillati</taxon>
        <taxon>Bacillota</taxon>
        <taxon>Clostridia</taxon>
        <taxon>Thermosediminibacterales</taxon>
        <taxon>Thermosediminibacteraceae</taxon>
        <taxon>Thermosediminibacter</taxon>
    </lineage>
</organism>
<evidence type="ECO:0000256" key="10">
    <source>
        <dbReference type="HAMAP-Rule" id="MF_00005"/>
    </source>
</evidence>
<dbReference type="InterPro" id="IPR048268">
    <property type="entry name" value="Arginosuc_syn_C"/>
</dbReference>
<evidence type="ECO:0000256" key="8">
    <source>
        <dbReference type="ARBA" id="ARBA00022741"/>
    </source>
</evidence>
<dbReference type="PROSITE" id="PS00564">
    <property type="entry name" value="ARGININOSUCCIN_SYN_1"/>
    <property type="match status" value="1"/>
</dbReference>
<keyword evidence="9 10" id="KW-0067">ATP-binding</keyword>
<feature type="binding site" evidence="10">
    <location>
        <position position="85"/>
    </location>
    <ligand>
        <name>L-citrulline</name>
        <dbReference type="ChEBI" id="CHEBI:57743"/>
    </ligand>
</feature>
<dbReference type="NCBIfam" id="TIGR00032">
    <property type="entry name" value="argG"/>
    <property type="match status" value="1"/>
</dbReference>